<dbReference type="InterPro" id="IPR013785">
    <property type="entry name" value="Aldolase_TIM"/>
</dbReference>
<evidence type="ECO:0000313" key="14">
    <source>
        <dbReference type="EMBL" id="GIL69721.1"/>
    </source>
</evidence>
<feature type="binding site" evidence="13">
    <location>
        <begin position="176"/>
        <end position="179"/>
    </location>
    <ligand>
        <name>substrate</name>
    </ligand>
</feature>
<comment type="cofactor">
    <cofactor evidence="2">
        <name>Mn(2+)</name>
        <dbReference type="ChEBI" id="CHEBI:29035"/>
    </cofactor>
</comment>
<dbReference type="PIRSF" id="PIRSF001461">
    <property type="entry name" value="RPE"/>
    <property type="match status" value="1"/>
</dbReference>
<dbReference type="EMBL" id="BNCP01000001">
    <property type="protein sequence ID" value="GIL69721.1"/>
    <property type="molecule type" value="Genomic_DNA"/>
</dbReference>
<dbReference type="GO" id="GO:0005975">
    <property type="term" value="P:carbohydrate metabolic process"/>
    <property type="evidence" value="ECO:0007669"/>
    <property type="project" value="InterPro"/>
</dbReference>
<evidence type="ECO:0000256" key="6">
    <source>
        <dbReference type="ARBA" id="ARBA00009541"/>
    </source>
</evidence>
<reference evidence="14" key="1">
    <citation type="journal article" date="2021" name="Proc. Natl. Acad. Sci. U.S.A.">
        <title>Three genomes in the algal genus Volvox reveal the fate of a haploid sex-determining region after a transition to homothallism.</title>
        <authorList>
            <person name="Yamamoto K."/>
            <person name="Hamaji T."/>
            <person name="Kawai-Toyooka H."/>
            <person name="Matsuzaki R."/>
            <person name="Takahashi F."/>
            <person name="Nishimura Y."/>
            <person name="Kawachi M."/>
            <person name="Noguchi H."/>
            <person name="Minakuchi Y."/>
            <person name="Umen J.G."/>
            <person name="Toyoda A."/>
            <person name="Nozaki H."/>
        </authorList>
    </citation>
    <scope>NUCLEOTIDE SEQUENCE</scope>
    <source>
        <strain evidence="15">NIES-3785</strain>
        <strain evidence="14">NIES-3786</strain>
    </source>
</reference>
<evidence type="ECO:0000313" key="15">
    <source>
        <dbReference type="EMBL" id="GIM05786.1"/>
    </source>
</evidence>
<evidence type="ECO:0000256" key="5">
    <source>
        <dbReference type="ARBA" id="ARBA00001954"/>
    </source>
</evidence>
<comment type="catalytic activity">
    <reaction evidence="1 10">
        <text>D-ribulose 5-phosphate = D-xylulose 5-phosphate</text>
        <dbReference type="Rhea" id="RHEA:13677"/>
        <dbReference type="ChEBI" id="CHEBI:57737"/>
        <dbReference type="ChEBI" id="CHEBI:58121"/>
        <dbReference type="EC" id="5.1.3.1"/>
    </reaction>
</comment>
<dbReference type="InterPro" id="IPR000056">
    <property type="entry name" value="Ribul_P_3_epim-like"/>
</dbReference>
<protein>
    <recommendedName>
        <fullName evidence="7 10">Ribulose-phosphate 3-epimerase</fullName>
        <ecNumber evidence="7 10">5.1.3.1</ecNumber>
    </recommendedName>
</protein>
<dbReference type="GO" id="GO:0006098">
    <property type="term" value="P:pentose-phosphate shunt"/>
    <property type="evidence" value="ECO:0007669"/>
    <property type="project" value="InterPro"/>
</dbReference>
<evidence type="ECO:0000313" key="16">
    <source>
        <dbReference type="Proteomes" id="UP000747110"/>
    </source>
</evidence>
<keyword evidence="12" id="KW-0464">Manganese</keyword>
<gene>
    <name evidence="14" type="ORF">Vretifemale_702</name>
    <name evidence="15" type="ORF">Vretimale_10181</name>
</gene>
<dbReference type="NCBIfam" id="NF004076">
    <property type="entry name" value="PRK05581.1-4"/>
    <property type="match status" value="1"/>
</dbReference>
<dbReference type="EC" id="5.1.3.1" evidence="7 10"/>
<dbReference type="Gene3D" id="3.20.20.70">
    <property type="entry name" value="Aldolase class I"/>
    <property type="match status" value="1"/>
</dbReference>
<evidence type="ECO:0000256" key="3">
    <source>
        <dbReference type="ARBA" id="ARBA00001941"/>
    </source>
</evidence>
<dbReference type="GO" id="GO:0046872">
    <property type="term" value="F:metal ion binding"/>
    <property type="evidence" value="ECO:0007669"/>
    <property type="project" value="UniProtKB-KW"/>
</dbReference>
<dbReference type="PANTHER" id="PTHR11749">
    <property type="entry name" value="RIBULOSE-5-PHOSPHATE-3-EPIMERASE"/>
    <property type="match status" value="1"/>
</dbReference>
<evidence type="ECO:0000256" key="10">
    <source>
        <dbReference type="PIRNR" id="PIRNR001461"/>
    </source>
</evidence>
<dbReference type="AlphaFoldDB" id="A0A8J4FBU0"/>
<feature type="binding site" evidence="12">
    <location>
        <position position="81"/>
    </location>
    <ligand>
        <name>a divalent metal cation</name>
        <dbReference type="ChEBI" id="CHEBI:60240"/>
    </ligand>
</feature>
<evidence type="ECO:0000256" key="2">
    <source>
        <dbReference type="ARBA" id="ARBA00001936"/>
    </source>
</evidence>
<evidence type="ECO:0000256" key="9">
    <source>
        <dbReference type="ARBA" id="ARBA00023235"/>
    </source>
</evidence>
<dbReference type="SUPFAM" id="SSF51366">
    <property type="entry name" value="Ribulose-phoshate binding barrel"/>
    <property type="match status" value="1"/>
</dbReference>
<evidence type="ECO:0000256" key="7">
    <source>
        <dbReference type="ARBA" id="ARBA00013188"/>
    </source>
</evidence>
<dbReference type="CDD" id="cd00429">
    <property type="entry name" value="RPE"/>
    <property type="match status" value="1"/>
</dbReference>
<sequence>MTRLSLPKRVDGHDRPQAVIAPSILSSDFARLADECKRMVDLGADWLHVDVMDGHFVPNLTLGPPIVASLRKHTDAFLDCHLMTTNPELWVKDFAKAGADMVTFHLEAAAGPEPDDWHSLRPDAAHPAVVDMCHGVRAAGLHVGLALRPATPVELAVPYIEQGLVDMVLVMTVEPGFGGQSFMADKAAKAAVLRKKFPDLLIQVDGGLAPSTIDRAAAAGANVIVAGSAIFGAPDPGAVIRQLRESVTAAAISGKAPH</sequence>
<keyword evidence="8 12" id="KW-0479">Metal-binding</keyword>
<evidence type="ECO:0000256" key="8">
    <source>
        <dbReference type="ARBA" id="ARBA00022723"/>
    </source>
</evidence>
<comment type="similarity">
    <text evidence="6 10">Belongs to the ribulose-phosphate 3-epimerase family.</text>
</comment>
<dbReference type="OrthoDB" id="1927044at2759"/>
<dbReference type="InterPro" id="IPR011060">
    <property type="entry name" value="RibuloseP-bd_barrel"/>
</dbReference>
<dbReference type="InterPro" id="IPR026019">
    <property type="entry name" value="Ribul_P_3_epim"/>
</dbReference>
<keyword evidence="9 10" id="KW-0413">Isomerase</keyword>
<comment type="cofactor">
    <cofactor evidence="12">
        <name>a divalent metal cation</name>
        <dbReference type="ChEBI" id="CHEBI:60240"/>
    </cofactor>
    <text evidence="12">Binds 1 divalent metal cation per subunit.</text>
</comment>
<comment type="cofactor">
    <cofactor evidence="4">
        <name>Zn(2+)</name>
        <dbReference type="ChEBI" id="CHEBI:29105"/>
    </cofactor>
</comment>
<dbReference type="NCBIfam" id="TIGR01163">
    <property type="entry name" value="rpe"/>
    <property type="match status" value="1"/>
</dbReference>
<comment type="caution">
    <text evidence="14">The sequence shown here is derived from an EMBL/GenBank/DDBJ whole genome shotgun (WGS) entry which is preliminary data.</text>
</comment>
<evidence type="ECO:0000256" key="12">
    <source>
        <dbReference type="PIRSR" id="PIRSR001461-2"/>
    </source>
</evidence>
<feature type="binding site" evidence="12">
    <location>
        <position position="48"/>
    </location>
    <ligand>
        <name>a divalent metal cation</name>
        <dbReference type="ChEBI" id="CHEBI:60240"/>
    </ligand>
</feature>
<feature type="active site" description="Proton donor" evidence="11">
    <location>
        <position position="205"/>
    </location>
</feature>
<comment type="cofactor">
    <cofactor evidence="5">
        <name>Fe(2+)</name>
        <dbReference type="ChEBI" id="CHEBI:29033"/>
    </cofactor>
</comment>
<feature type="binding site" evidence="12">
    <location>
        <position position="205"/>
    </location>
    <ligand>
        <name>a divalent metal cation</name>
        <dbReference type="ChEBI" id="CHEBI:60240"/>
    </ligand>
</feature>
<dbReference type="HAMAP" id="MF_02227">
    <property type="entry name" value="RPE"/>
    <property type="match status" value="1"/>
</dbReference>
<feature type="active site" description="Proton acceptor" evidence="11">
    <location>
        <position position="50"/>
    </location>
</feature>
<name>A0A8J4FBU0_9CHLO</name>
<keyword evidence="12" id="KW-0170">Cobalt</keyword>
<dbReference type="FunFam" id="3.20.20.70:FF:000171">
    <property type="entry name" value="Ribulose-phosphate 3-epimerase"/>
    <property type="match status" value="1"/>
</dbReference>
<dbReference type="Proteomes" id="UP000722791">
    <property type="component" value="Unassembled WGS sequence"/>
</dbReference>
<evidence type="ECO:0000256" key="13">
    <source>
        <dbReference type="PIRSR" id="PIRSR001461-3"/>
    </source>
</evidence>
<feature type="binding site" evidence="13">
    <location>
        <position position="23"/>
    </location>
    <ligand>
        <name>substrate</name>
    </ligand>
</feature>
<evidence type="ECO:0000256" key="4">
    <source>
        <dbReference type="ARBA" id="ARBA00001947"/>
    </source>
</evidence>
<feature type="binding site" evidence="13">
    <location>
        <begin position="227"/>
        <end position="228"/>
    </location>
    <ligand>
        <name>substrate</name>
    </ligand>
</feature>
<dbReference type="GO" id="GO:0004750">
    <property type="term" value="F:D-ribulose-phosphate 3-epimerase activity"/>
    <property type="evidence" value="ECO:0007669"/>
    <property type="project" value="UniProtKB-EC"/>
</dbReference>
<dbReference type="Pfam" id="PF00834">
    <property type="entry name" value="Ribul_P_3_epim"/>
    <property type="match status" value="1"/>
</dbReference>
<proteinExistence type="inferred from homology"/>
<dbReference type="PROSITE" id="PS01085">
    <property type="entry name" value="RIBUL_P_3_EPIMER_1"/>
    <property type="match status" value="1"/>
</dbReference>
<keyword evidence="16" id="KW-1185">Reference proteome</keyword>
<keyword evidence="10" id="KW-0119">Carbohydrate metabolism</keyword>
<keyword evidence="12" id="KW-0862">Zinc</keyword>
<feature type="binding site" evidence="13">
    <location>
        <position position="207"/>
    </location>
    <ligand>
        <name>substrate</name>
    </ligand>
</feature>
<dbReference type="Proteomes" id="UP000747110">
    <property type="component" value="Unassembled WGS sequence"/>
</dbReference>
<dbReference type="EMBL" id="BNCQ01000019">
    <property type="protein sequence ID" value="GIM05786.1"/>
    <property type="molecule type" value="Genomic_DNA"/>
</dbReference>
<organism evidence="14 16">
    <name type="scientific">Volvox reticuliferus</name>
    <dbReference type="NCBI Taxonomy" id="1737510"/>
    <lineage>
        <taxon>Eukaryota</taxon>
        <taxon>Viridiplantae</taxon>
        <taxon>Chlorophyta</taxon>
        <taxon>core chlorophytes</taxon>
        <taxon>Chlorophyceae</taxon>
        <taxon>CS clade</taxon>
        <taxon>Chlamydomonadales</taxon>
        <taxon>Volvocaceae</taxon>
        <taxon>Volvox</taxon>
    </lineage>
</organism>
<evidence type="ECO:0000256" key="11">
    <source>
        <dbReference type="PIRSR" id="PIRSR001461-1"/>
    </source>
</evidence>
<feature type="binding site" evidence="12">
    <location>
        <position position="50"/>
    </location>
    <ligand>
        <name>a divalent metal cation</name>
        <dbReference type="ChEBI" id="CHEBI:60240"/>
    </ligand>
</feature>
<evidence type="ECO:0000256" key="1">
    <source>
        <dbReference type="ARBA" id="ARBA00001782"/>
    </source>
</evidence>
<feature type="binding site" evidence="13">
    <location>
        <position position="81"/>
    </location>
    <ligand>
        <name>substrate</name>
    </ligand>
</feature>
<accession>A0A8J4FBU0</accession>
<comment type="cofactor">
    <cofactor evidence="3">
        <name>Co(2+)</name>
        <dbReference type="ChEBI" id="CHEBI:48828"/>
    </cofactor>
</comment>